<feature type="domain" description="Alpha/beta hydrolase fold-3" evidence="2">
    <location>
        <begin position="76"/>
        <end position="170"/>
    </location>
</feature>
<dbReference type="InterPro" id="IPR050466">
    <property type="entry name" value="Carboxylest/Gibb_receptor"/>
</dbReference>
<reference evidence="3" key="1">
    <citation type="journal article" date="2020" name="Plant Biotechnol. J.">
        <title>The pomegranate (Punica granatum L.) draft genome dissects genetic divergence between soft- and hard-seeded cultivars.</title>
        <authorList>
            <person name="Luo X."/>
            <person name="Li H."/>
            <person name="Wu Z."/>
            <person name="Yao W."/>
            <person name="Zhao P."/>
            <person name="Cao D."/>
            <person name="Yu H."/>
            <person name="Li K."/>
            <person name="Poudel K."/>
            <person name="Zhao D."/>
            <person name="Zhang F."/>
            <person name="Xia X."/>
            <person name="Chen L."/>
            <person name="Wang Q."/>
            <person name="Jing D."/>
            <person name="Cao S."/>
        </authorList>
    </citation>
    <scope>NUCLEOTIDE SEQUENCE [LARGE SCALE GENOMIC DNA]</scope>
    <source>
        <strain evidence="3">cv. Tunisia</strain>
    </source>
</reference>
<organism evidence="3 4">
    <name type="scientific">Punica granatum</name>
    <name type="common">Pomegranate</name>
    <dbReference type="NCBI Taxonomy" id="22663"/>
    <lineage>
        <taxon>Eukaryota</taxon>
        <taxon>Viridiplantae</taxon>
        <taxon>Streptophyta</taxon>
        <taxon>Embryophyta</taxon>
        <taxon>Tracheophyta</taxon>
        <taxon>Spermatophyta</taxon>
        <taxon>Magnoliopsida</taxon>
        <taxon>eudicotyledons</taxon>
        <taxon>Gunneridae</taxon>
        <taxon>Pentapetalae</taxon>
        <taxon>rosids</taxon>
        <taxon>malvids</taxon>
        <taxon>Myrtales</taxon>
        <taxon>Lythraceae</taxon>
        <taxon>Punica</taxon>
    </lineage>
</organism>
<dbReference type="SUPFAM" id="SSF53474">
    <property type="entry name" value="alpha/beta-Hydrolases"/>
    <property type="match status" value="1"/>
</dbReference>
<dbReference type="GO" id="GO:0016787">
    <property type="term" value="F:hydrolase activity"/>
    <property type="evidence" value="ECO:0007669"/>
    <property type="project" value="InterPro"/>
</dbReference>
<dbReference type="OrthoDB" id="408631at2759"/>
<comment type="similarity">
    <text evidence="1">Belongs to the 'GDXG' lipolytic enzyme family.</text>
</comment>
<keyword evidence="3" id="KW-1185">Reference proteome</keyword>
<dbReference type="PANTHER" id="PTHR23024:SF467">
    <property type="entry name" value="CARBOXYLESTERASE 12-RELATED"/>
    <property type="match status" value="1"/>
</dbReference>
<evidence type="ECO:0000313" key="3">
    <source>
        <dbReference type="Proteomes" id="UP000515151"/>
    </source>
</evidence>
<proteinExistence type="inferred from homology"/>
<name>A0A6P8DFC8_PUNGR</name>
<dbReference type="InterPro" id="IPR029058">
    <property type="entry name" value="AB_hydrolase_fold"/>
</dbReference>
<dbReference type="Pfam" id="PF07859">
    <property type="entry name" value="Abhydrolase_3"/>
    <property type="match status" value="1"/>
</dbReference>
<sequence>MEEASERITQHFSTVLLINKDGHVDRFMGTDTVPPSVDPASSVLSKDVVVSTEPAISVRLYLPNNPPPSSLKLPVLVYFHGGGFIIETTASPTYHNYLSALAPEARVIIVSVEYRLAPEHPLPAAYDDSWAAIKWVRAHFQGLGDEEWLNDHADLTRVYFGGDSAGRTLLTTWDFDTGKRSSRAMEWELGFMSSQG</sequence>
<dbReference type="InterPro" id="IPR013094">
    <property type="entry name" value="AB_hydrolase_3"/>
</dbReference>
<dbReference type="Proteomes" id="UP000515151">
    <property type="component" value="Chromosome 4"/>
</dbReference>
<accession>A0A6P8DFC8</accession>
<dbReference type="Gene3D" id="3.40.50.1820">
    <property type="entry name" value="alpha/beta hydrolase"/>
    <property type="match status" value="1"/>
</dbReference>
<protein>
    <submittedName>
        <fullName evidence="4">Probable carboxylesterase 13</fullName>
    </submittedName>
</protein>
<evidence type="ECO:0000259" key="2">
    <source>
        <dbReference type="Pfam" id="PF07859"/>
    </source>
</evidence>
<dbReference type="AlphaFoldDB" id="A0A6P8DFC8"/>
<dbReference type="GeneID" id="116202558"/>
<reference evidence="4" key="2">
    <citation type="submission" date="2025-08" db="UniProtKB">
        <authorList>
            <consortium name="RefSeq"/>
        </authorList>
    </citation>
    <scope>IDENTIFICATION</scope>
    <source>
        <tissue evidence="4">Leaf</tissue>
    </source>
</reference>
<dbReference type="PANTHER" id="PTHR23024">
    <property type="entry name" value="ARYLACETAMIDE DEACETYLASE"/>
    <property type="match status" value="1"/>
</dbReference>
<evidence type="ECO:0000313" key="4">
    <source>
        <dbReference type="RefSeq" id="XP_031390008.1"/>
    </source>
</evidence>
<evidence type="ECO:0000256" key="1">
    <source>
        <dbReference type="ARBA" id="ARBA00010515"/>
    </source>
</evidence>
<dbReference type="RefSeq" id="XP_031390008.1">
    <property type="nucleotide sequence ID" value="XM_031534148.1"/>
</dbReference>
<gene>
    <name evidence="4" type="primary">LOC116202558</name>
</gene>